<dbReference type="Proteomes" id="UP001229421">
    <property type="component" value="Unassembled WGS sequence"/>
</dbReference>
<organism evidence="2 3">
    <name type="scientific">Tagetes erecta</name>
    <name type="common">African marigold</name>
    <dbReference type="NCBI Taxonomy" id="13708"/>
    <lineage>
        <taxon>Eukaryota</taxon>
        <taxon>Viridiplantae</taxon>
        <taxon>Streptophyta</taxon>
        <taxon>Embryophyta</taxon>
        <taxon>Tracheophyta</taxon>
        <taxon>Spermatophyta</taxon>
        <taxon>Magnoliopsida</taxon>
        <taxon>eudicotyledons</taxon>
        <taxon>Gunneridae</taxon>
        <taxon>Pentapetalae</taxon>
        <taxon>asterids</taxon>
        <taxon>campanulids</taxon>
        <taxon>Asterales</taxon>
        <taxon>Asteraceae</taxon>
        <taxon>Asteroideae</taxon>
        <taxon>Heliantheae alliance</taxon>
        <taxon>Tageteae</taxon>
        <taxon>Tagetes</taxon>
    </lineage>
</organism>
<name>A0AAD8L438_TARER</name>
<feature type="compositionally biased region" description="Pro residues" evidence="1">
    <location>
        <begin position="11"/>
        <end position="24"/>
    </location>
</feature>
<evidence type="ECO:0000313" key="3">
    <source>
        <dbReference type="Proteomes" id="UP001229421"/>
    </source>
</evidence>
<feature type="region of interest" description="Disordered" evidence="1">
    <location>
        <begin position="1"/>
        <end position="27"/>
    </location>
</feature>
<accession>A0AAD8L438</accession>
<comment type="caution">
    <text evidence="2">The sequence shown here is derived from an EMBL/GenBank/DDBJ whole genome shotgun (WGS) entry which is preliminary data.</text>
</comment>
<reference evidence="2" key="1">
    <citation type="journal article" date="2023" name="bioRxiv">
        <title>Improved chromosome-level genome assembly for marigold (Tagetes erecta).</title>
        <authorList>
            <person name="Jiang F."/>
            <person name="Yuan L."/>
            <person name="Wang S."/>
            <person name="Wang H."/>
            <person name="Xu D."/>
            <person name="Wang A."/>
            <person name="Fan W."/>
        </authorList>
    </citation>
    <scope>NUCLEOTIDE SEQUENCE</scope>
    <source>
        <strain evidence="2">WSJ</strain>
        <tissue evidence="2">Leaf</tissue>
    </source>
</reference>
<feature type="compositionally biased region" description="Polar residues" evidence="1">
    <location>
        <begin position="83"/>
        <end position="105"/>
    </location>
</feature>
<dbReference type="PANTHER" id="PTHR34364">
    <property type="entry name" value="WAS/WASL-INTERACTING FAMILY PROTEIN"/>
    <property type="match status" value="1"/>
</dbReference>
<evidence type="ECO:0000256" key="1">
    <source>
        <dbReference type="SAM" id="MobiDB-lite"/>
    </source>
</evidence>
<feature type="compositionally biased region" description="Low complexity" evidence="1">
    <location>
        <begin position="1"/>
        <end position="10"/>
    </location>
</feature>
<evidence type="ECO:0000313" key="2">
    <source>
        <dbReference type="EMBL" id="KAK1434203.1"/>
    </source>
</evidence>
<dbReference type="EMBL" id="JAUHHV010000002">
    <property type="protein sequence ID" value="KAK1434203.1"/>
    <property type="molecule type" value="Genomic_DNA"/>
</dbReference>
<sequence>MATQAPSSASPSPPPPPPPPPTPPKQSFLSRNKFILPLLVVFNVSVGVLRGLRRVTLHVFVVIYFATRPNKEEKTEVDKPATAVSSIVPSTETSTASVGHTSTSPPAIREAVKPIPMEQQRELLKWILEEKRKVKTKDPQEKKQNDEEKALLKQLIRAKSIPSL</sequence>
<dbReference type="PANTHER" id="PTHR34364:SF1">
    <property type="entry name" value="WAS_WASL-INTERACTING FAMILY PROTEIN"/>
    <property type="match status" value="1"/>
</dbReference>
<proteinExistence type="predicted"/>
<feature type="region of interest" description="Disordered" evidence="1">
    <location>
        <begin position="71"/>
        <end position="107"/>
    </location>
</feature>
<protein>
    <submittedName>
        <fullName evidence="2">Uncharacterized protein</fullName>
    </submittedName>
</protein>
<gene>
    <name evidence="2" type="ORF">QVD17_11122</name>
</gene>
<dbReference type="AlphaFoldDB" id="A0AAD8L438"/>
<keyword evidence="3" id="KW-1185">Reference proteome</keyword>